<dbReference type="Gene3D" id="2.40.10.10">
    <property type="entry name" value="Trypsin-like serine proteases"/>
    <property type="match status" value="2"/>
</dbReference>
<name>A0A3B0BP25_9ACTN</name>
<reference evidence="3 4" key="1">
    <citation type="journal article" date="2015" name="Antonie Van Leeuwenhoek">
        <title>Streptomyces klenkii sp. nov., isolated from deep marine sediment.</title>
        <authorList>
            <person name="Veyisoglu A."/>
            <person name="Sahin N."/>
        </authorList>
    </citation>
    <scope>NUCLEOTIDE SEQUENCE [LARGE SCALE GENOMIC DNA]</scope>
    <source>
        <strain evidence="3 4">KCTC 29202</strain>
    </source>
</reference>
<keyword evidence="3" id="KW-0645">Protease</keyword>
<organism evidence="3 4">
    <name type="scientific">Streptomyces klenkii</name>
    <dbReference type="NCBI Taxonomy" id="1420899"/>
    <lineage>
        <taxon>Bacteria</taxon>
        <taxon>Bacillati</taxon>
        <taxon>Actinomycetota</taxon>
        <taxon>Actinomycetes</taxon>
        <taxon>Kitasatosporales</taxon>
        <taxon>Streptomycetaceae</taxon>
        <taxon>Streptomyces</taxon>
    </lineage>
</organism>
<dbReference type="InterPro" id="IPR009003">
    <property type="entry name" value="Peptidase_S1_PA"/>
</dbReference>
<evidence type="ECO:0000313" key="4">
    <source>
        <dbReference type="Proteomes" id="UP000270343"/>
    </source>
</evidence>
<evidence type="ECO:0000256" key="2">
    <source>
        <dbReference type="SAM" id="MobiDB-lite"/>
    </source>
</evidence>
<keyword evidence="4" id="KW-1185">Reference proteome</keyword>
<proteinExistence type="predicted"/>
<dbReference type="InterPro" id="IPR050966">
    <property type="entry name" value="Glutamyl_endopeptidase"/>
</dbReference>
<dbReference type="OrthoDB" id="3507155at2"/>
<dbReference type="AlphaFoldDB" id="A0A3B0BP25"/>
<gene>
    <name evidence="3" type="ORF">D7231_10790</name>
</gene>
<keyword evidence="3" id="KW-0378">Hydrolase</keyword>
<dbReference type="EMBL" id="RBAM01000004">
    <property type="protein sequence ID" value="RKN74361.1"/>
    <property type="molecule type" value="Genomic_DNA"/>
</dbReference>
<dbReference type="PROSITE" id="PS00134">
    <property type="entry name" value="TRYPSIN_HIS"/>
    <property type="match status" value="1"/>
</dbReference>
<dbReference type="InterPro" id="IPR018114">
    <property type="entry name" value="TRYPSIN_HIS"/>
</dbReference>
<protein>
    <submittedName>
        <fullName evidence="3">Serine protease</fullName>
    </submittedName>
</protein>
<dbReference type="Proteomes" id="UP000270343">
    <property type="component" value="Unassembled WGS sequence"/>
</dbReference>
<sequence>MRQNAGGPRPAALTALVAAVLALAAAGLIVANRGLATDSPVADGDASGHYAQPAAQGDETADAMRDAVRSENGTAPLKPAADSKTDPLPTSDPLRAAASAPSPAVGPLFYTGQGTPGHGCSASVVHSPKGDLIVTAAHCVYQDGFRTDIAFVPGYRDGVAPYGVWVPASIDIDPEWAADRDPDHDVAFLRVRRPGADTRAIEQVTGAERIRFRPQTGRQARVTGYPVTEERPVSCQNAAQSFSPTQLRFDCADLPNGTSGGPFLTDVDPATGLGTVIGVVGGHDEGGDEQTSYSSYFGEETETLYRRATTAAA</sequence>
<comment type="caution">
    <text evidence="3">The sequence shown here is derived from an EMBL/GenBank/DDBJ whole genome shotgun (WGS) entry which is preliminary data.</text>
</comment>
<dbReference type="Pfam" id="PF13365">
    <property type="entry name" value="Trypsin_2"/>
    <property type="match status" value="1"/>
</dbReference>
<evidence type="ECO:0000256" key="1">
    <source>
        <dbReference type="ARBA" id="ARBA00022729"/>
    </source>
</evidence>
<keyword evidence="1" id="KW-0732">Signal</keyword>
<dbReference type="GO" id="GO:0006508">
    <property type="term" value="P:proteolysis"/>
    <property type="evidence" value="ECO:0007669"/>
    <property type="project" value="UniProtKB-KW"/>
</dbReference>
<evidence type="ECO:0000313" key="3">
    <source>
        <dbReference type="EMBL" id="RKN74361.1"/>
    </source>
</evidence>
<dbReference type="PANTHER" id="PTHR15462">
    <property type="entry name" value="SERINE PROTEASE"/>
    <property type="match status" value="1"/>
</dbReference>
<feature type="region of interest" description="Disordered" evidence="2">
    <location>
        <begin position="40"/>
        <end position="100"/>
    </location>
</feature>
<accession>A0A3B0BP25</accession>
<dbReference type="InterPro" id="IPR043504">
    <property type="entry name" value="Peptidase_S1_PA_chymotrypsin"/>
</dbReference>
<dbReference type="GO" id="GO:0004252">
    <property type="term" value="F:serine-type endopeptidase activity"/>
    <property type="evidence" value="ECO:0007669"/>
    <property type="project" value="InterPro"/>
</dbReference>
<dbReference type="SUPFAM" id="SSF50494">
    <property type="entry name" value="Trypsin-like serine proteases"/>
    <property type="match status" value="1"/>
</dbReference>